<dbReference type="AlphaFoldDB" id="A0A1M4YL88"/>
<evidence type="ECO:0000313" key="2">
    <source>
        <dbReference type="EMBL" id="SHF06176.1"/>
    </source>
</evidence>
<evidence type="ECO:0000256" key="1">
    <source>
        <dbReference type="SAM" id="Phobius"/>
    </source>
</evidence>
<dbReference type="EMBL" id="FQVQ01000003">
    <property type="protein sequence ID" value="SHF06176.1"/>
    <property type="molecule type" value="Genomic_DNA"/>
</dbReference>
<feature type="transmembrane region" description="Helical" evidence="1">
    <location>
        <begin position="12"/>
        <end position="31"/>
    </location>
</feature>
<gene>
    <name evidence="2" type="ORF">SAMN05444377_103134</name>
</gene>
<keyword evidence="3" id="KW-1185">Reference proteome</keyword>
<keyword evidence="1" id="KW-0812">Transmembrane</keyword>
<accession>A0A1M4YL88</accession>
<name>A0A1M4YL88_9FLAO</name>
<protein>
    <submittedName>
        <fullName evidence="2">Uncharacterized protein</fullName>
    </submittedName>
</protein>
<sequence>MRDIFATLTQLLPLAILLFLTICIVILFFKVNKYINLKTKYYQSKLDKNKDTQ</sequence>
<keyword evidence="1" id="KW-0472">Membrane</keyword>
<reference evidence="2 3" key="1">
    <citation type="submission" date="2016-11" db="EMBL/GenBank/DDBJ databases">
        <authorList>
            <person name="Jaros S."/>
            <person name="Januszkiewicz K."/>
            <person name="Wedrychowicz H."/>
        </authorList>
    </citation>
    <scope>NUCLEOTIDE SEQUENCE [LARGE SCALE GENOMIC DNA]</scope>
    <source>
        <strain evidence="2 3">DSM 25660</strain>
    </source>
</reference>
<keyword evidence="1" id="KW-1133">Transmembrane helix</keyword>
<proteinExistence type="predicted"/>
<dbReference type="Proteomes" id="UP000184147">
    <property type="component" value="Unassembled WGS sequence"/>
</dbReference>
<evidence type="ECO:0000313" key="3">
    <source>
        <dbReference type="Proteomes" id="UP000184147"/>
    </source>
</evidence>
<organism evidence="2 3">
    <name type="scientific">Flavobacterium fontis</name>
    <dbReference type="NCBI Taxonomy" id="1124188"/>
    <lineage>
        <taxon>Bacteria</taxon>
        <taxon>Pseudomonadati</taxon>
        <taxon>Bacteroidota</taxon>
        <taxon>Flavobacteriia</taxon>
        <taxon>Flavobacteriales</taxon>
        <taxon>Flavobacteriaceae</taxon>
        <taxon>Flavobacterium</taxon>
    </lineage>
</organism>